<protein>
    <recommendedName>
        <fullName evidence="4">Protein O-linked-mannose beta-1,4-N-acetylglucosaminyltransferase 2</fullName>
        <ecNumber evidence="3">2.4.1.312</ecNumber>
    </recommendedName>
    <alternativeName>
        <fullName evidence="13">Extracellular O-linked N-acetylglucosamine transferase-like</fullName>
    </alternativeName>
    <alternativeName>
        <fullName evidence="14">Glycosyltransferase-like domain-containing protein 2</fullName>
    </alternativeName>
</protein>
<evidence type="ECO:0000256" key="7">
    <source>
        <dbReference type="ARBA" id="ARBA00022692"/>
    </source>
</evidence>
<accession>A0AAV3Y8L1</accession>
<organism evidence="19 20">
    <name type="scientific">Plakobranchus ocellatus</name>
    <dbReference type="NCBI Taxonomy" id="259542"/>
    <lineage>
        <taxon>Eukaryota</taxon>
        <taxon>Metazoa</taxon>
        <taxon>Spiralia</taxon>
        <taxon>Lophotrochozoa</taxon>
        <taxon>Mollusca</taxon>
        <taxon>Gastropoda</taxon>
        <taxon>Heterobranchia</taxon>
        <taxon>Euthyneura</taxon>
        <taxon>Panpulmonata</taxon>
        <taxon>Sacoglossa</taxon>
        <taxon>Placobranchoidea</taxon>
        <taxon>Plakobranchidae</taxon>
        <taxon>Plakobranchus</taxon>
    </lineage>
</organism>
<dbReference type="InterPro" id="IPR036116">
    <property type="entry name" value="FN3_sf"/>
</dbReference>
<evidence type="ECO:0000256" key="11">
    <source>
        <dbReference type="ARBA" id="ARBA00023136"/>
    </source>
</evidence>
<evidence type="ECO:0000313" key="20">
    <source>
        <dbReference type="Proteomes" id="UP000735302"/>
    </source>
</evidence>
<keyword evidence="12" id="KW-0325">Glycoprotein</keyword>
<keyword evidence="11 17" id="KW-0472">Membrane</keyword>
<dbReference type="PANTHER" id="PTHR20961:SF38">
    <property type="entry name" value="PROTEIN O-LINKED-MANNOSE BETA-1,4-N-ACETYLGLUCOSAMINYLTRANSFERASE 2"/>
    <property type="match status" value="1"/>
</dbReference>
<keyword evidence="5" id="KW-0328">Glycosyltransferase</keyword>
<evidence type="ECO:0000256" key="13">
    <source>
        <dbReference type="ARBA" id="ARBA00030318"/>
    </source>
</evidence>
<sequence>MGSPSFSLQTCLHVFLFVSVIVISGMYLRLRQKYTELNLSCQKSSPHIADGGTGSYSCAIACSDYCRNVARTEHDHISKTWPAFTADIKSLQTEAAASTGMEVSTSVPILPSKPAAYRTSEMVVTEPVKVHDESSAGQFNLMASSSVGFSGAASGSGFVMTSSLYLEKREKPFENQFFKAASASPNNERSHALSTTQPKNVENCIHYGKELKFSEASGIPSTGYRLGTIPATDSDSSNDQHDAHVPPNPLMHPTEFPLLQTRCSDSHKTPQHHVTTSSQANVFHDGPYETEQLVGAQIENSDNRVTEEIVKSKDSNGDDECQNVLLKPTSYLISDLILNELYDEDDYYYDDKDVEESSSDETMTYYFPSDLLVSGTTHTEALHRIQSHGTSVWCESVQGGEDFCHFQNLCFNIQERDFVFVLGEESLVTHRSISSVKTDENHFLTVNLSAVPDHNAHTFPLVFIPSGSFHQFKAAVIPGASFIMSRFKPDNVMHVLHDDLLPLIHTLHRRGLLLSDENTQLRLVLADLFDPKDNRALYSSIFPETPLSLLVSDDQIDSICFENSYTGLSQGTLWYQYGFYRPQGPLLVNASVLENVHRAVGYLASILETPCLFCSSGNYLVLLSRKDNRLIINEGDLVLSLVRSTKLKVMAVSLETHSIREIISILKGSKGILGMHGSLLIFGIFLQPGSIFIELFPYAINPSKYTPFKTFCGLPGSGIVYKSWSNSNFSKTVGHPYRSPDQGGIHHLSLEAQAEIVSQTEVPEHLCCEDPSWLYHIYQDTHVDVEAVVAMTTTALVEAASLITRNQRDSIPEVTHDGDTAISYNSESVLLKMNGGTSGTADERSVSSDCEERAVANGCHDNNYKGDSDRDPHLLSLSEVDDLAIRPAGVKGLSCEREMVSPETNSNDSDALVYTVTWNPPWNVKYTTFSSIHYEIVYQVKGQDSGKTVQLGPEDATEFSISTQSRDLGNEYFVWVRAVLDKTLAGPYQFISCGSLKT</sequence>
<reference evidence="19 20" key="1">
    <citation type="journal article" date="2021" name="Elife">
        <title>Chloroplast acquisition without the gene transfer in kleptoplastic sea slugs, Plakobranchus ocellatus.</title>
        <authorList>
            <person name="Maeda T."/>
            <person name="Takahashi S."/>
            <person name="Yoshida T."/>
            <person name="Shimamura S."/>
            <person name="Takaki Y."/>
            <person name="Nagai Y."/>
            <person name="Toyoda A."/>
            <person name="Suzuki Y."/>
            <person name="Arimoto A."/>
            <person name="Ishii H."/>
            <person name="Satoh N."/>
            <person name="Nishiyama T."/>
            <person name="Hasebe M."/>
            <person name="Maruyama T."/>
            <person name="Minagawa J."/>
            <person name="Obokata J."/>
            <person name="Shigenobu S."/>
        </authorList>
    </citation>
    <scope>NUCLEOTIDE SEQUENCE [LARGE SCALE GENOMIC DNA]</scope>
</reference>
<evidence type="ECO:0000259" key="18">
    <source>
        <dbReference type="PROSITE" id="PS50853"/>
    </source>
</evidence>
<dbReference type="CDD" id="cd00063">
    <property type="entry name" value="FN3"/>
    <property type="match status" value="1"/>
</dbReference>
<evidence type="ECO:0000256" key="6">
    <source>
        <dbReference type="ARBA" id="ARBA00022679"/>
    </source>
</evidence>
<gene>
    <name evidence="19" type="ORF">PoB_000577900</name>
</gene>
<evidence type="ECO:0000256" key="10">
    <source>
        <dbReference type="ARBA" id="ARBA00022989"/>
    </source>
</evidence>
<evidence type="ECO:0000256" key="15">
    <source>
        <dbReference type="ARBA" id="ARBA00045959"/>
    </source>
</evidence>
<dbReference type="PANTHER" id="PTHR20961">
    <property type="entry name" value="GLYCOSYLTRANSFERASE"/>
    <property type="match status" value="1"/>
</dbReference>
<evidence type="ECO:0000256" key="17">
    <source>
        <dbReference type="SAM" id="Phobius"/>
    </source>
</evidence>
<evidence type="ECO:0000256" key="1">
    <source>
        <dbReference type="ARBA" id="ARBA00004648"/>
    </source>
</evidence>
<dbReference type="Proteomes" id="UP000735302">
    <property type="component" value="Unassembled WGS sequence"/>
</dbReference>
<dbReference type="InterPro" id="IPR049625">
    <property type="entry name" value="Glyco_transf_61_cat"/>
</dbReference>
<dbReference type="Pfam" id="PF04577">
    <property type="entry name" value="Glyco_transf_61"/>
    <property type="match status" value="1"/>
</dbReference>
<dbReference type="AlphaFoldDB" id="A0AAV3Y8L1"/>
<feature type="domain" description="Fibronectin type-III" evidence="18">
    <location>
        <begin position="899"/>
        <end position="998"/>
    </location>
</feature>
<evidence type="ECO:0000256" key="8">
    <source>
        <dbReference type="ARBA" id="ARBA00022824"/>
    </source>
</evidence>
<evidence type="ECO:0000256" key="3">
    <source>
        <dbReference type="ARBA" id="ARBA00012823"/>
    </source>
</evidence>
<dbReference type="InterPro" id="IPR007657">
    <property type="entry name" value="Glycosyltransferase_61"/>
</dbReference>
<evidence type="ECO:0000313" key="19">
    <source>
        <dbReference type="EMBL" id="GFN79273.1"/>
    </source>
</evidence>
<dbReference type="EC" id="2.4.1.312" evidence="3"/>
<comment type="subcellular location">
    <subcellularLocation>
        <location evidence="1">Endoplasmic reticulum membrane</location>
        <topology evidence="1">Single-pass type II membrane protein</topology>
    </subcellularLocation>
</comment>
<comment type="catalytic activity">
    <reaction evidence="16">
        <text>3-O-(alpha-D-mannosyl)-L-threonyl-[protein] + UDP-N-acetyl-alpha-D-glucosamine = 3-O-(N-acetyl-beta-D-glucosaminyl-(1-&gt;4)-alpha-D-mannosyl)-L-threonyl-[protein] + UDP + H(+)</text>
        <dbReference type="Rhea" id="RHEA:37663"/>
        <dbReference type="Rhea" id="RHEA-COMP:13547"/>
        <dbReference type="Rhea" id="RHEA-COMP:13618"/>
        <dbReference type="ChEBI" id="CHEBI:15378"/>
        <dbReference type="ChEBI" id="CHEBI:57705"/>
        <dbReference type="ChEBI" id="CHEBI:58223"/>
        <dbReference type="ChEBI" id="CHEBI:137323"/>
        <dbReference type="ChEBI" id="CHEBI:137540"/>
        <dbReference type="EC" id="2.4.1.312"/>
    </reaction>
</comment>
<keyword evidence="8" id="KW-0256">Endoplasmic reticulum</keyword>
<keyword evidence="10 17" id="KW-1133">Transmembrane helix</keyword>
<keyword evidence="20" id="KW-1185">Reference proteome</keyword>
<comment type="pathway">
    <text evidence="2">Protein modification; protein glycosylation.</text>
</comment>
<evidence type="ECO:0000256" key="12">
    <source>
        <dbReference type="ARBA" id="ARBA00023180"/>
    </source>
</evidence>
<evidence type="ECO:0000256" key="16">
    <source>
        <dbReference type="ARBA" id="ARBA00048274"/>
    </source>
</evidence>
<dbReference type="SUPFAM" id="SSF49265">
    <property type="entry name" value="Fibronectin type III"/>
    <property type="match status" value="1"/>
</dbReference>
<feature type="transmembrane region" description="Helical" evidence="17">
    <location>
        <begin position="6"/>
        <end position="28"/>
    </location>
</feature>
<dbReference type="InterPro" id="IPR003961">
    <property type="entry name" value="FN3_dom"/>
</dbReference>
<dbReference type="PROSITE" id="PS50853">
    <property type="entry name" value="FN3"/>
    <property type="match status" value="1"/>
</dbReference>
<evidence type="ECO:0000256" key="9">
    <source>
        <dbReference type="ARBA" id="ARBA00022968"/>
    </source>
</evidence>
<keyword evidence="9" id="KW-0735">Signal-anchor</keyword>
<evidence type="ECO:0000256" key="14">
    <source>
        <dbReference type="ARBA" id="ARBA00032859"/>
    </source>
</evidence>
<dbReference type="GO" id="GO:0097363">
    <property type="term" value="F:protein O-acetylglucosaminyltransferase activity"/>
    <property type="evidence" value="ECO:0007669"/>
    <property type="project" value="TreeGrafter"/>
</dbReference>
<evidence type="ECO:0000256" key="2">
    <source>
        <dbReference type="ARBA" id="ARBA00004922"/>
    </source>
</evidence>
<proteinExistence type="predicted"/>
<comment type="caution">
    <text evidence="19">The sequence shown here is derived from an EMBL/GenBank/DDBJ whole genome shotgun (WGS) entry which is preliminary data.</text>
</comment>
<name>A0AAV3Y8L1_9GAST</name>
<dbReference type="EMBL" id="BLXT01000641">
    <property type="protein sequence ID" value="GFN79273.1"/>
    <property type="molecule type" value="Genomic_DNA"/>
</dbReference>
<keyword evidence="6" id="KW-0808">Transferase</keyword>
<keyword evidence="7 17" id="KW-0812">Transmembrane</keyword>
<comment type="function">
    <text evidence="15">O-linked mannose beta-1,4-N-acetylglucosaminyltransferase that transfers UDP-N-acetyl-D-glucosamine to the 4-position of the mannose to generate N-acetyl-D-glucosamine-beta-1,4-O-D-mannosylprotein. Involved in the biosynthesis of the phosphorylated O-mannosyl trisaccharide (N-acetylgalactosamine-beta-3-N-acetylglucosamine-beta-4-(phosphate-6-)mannose), a carbohydrate structure present in alpha-dystroglycan (DAG1), which is required for binding laminin G-like domain-containing extracellular proteins with high affinity.</text>
</comment>
<dbReference type="GO" id="GO:0005789">
    <property type="term" value="C:endoplasmic reticulum membrane"/>
    <property type="evidence" value="ECO:0007669"/>
    <property type="project" value="UniProtKB-SubCell"/>
</dbReference>
<dbReference type="GO" id="GO:0035269">
    <property type="term" value="P:protein O-linked glycosylation via mannose"/>
    <property type="evidence" value="ECO:0007669"/>
    <property type="project" value="TreeGrafter"/>
</dbReference>
<evidence type="ECO:0000256" key="5">
    <source>
        <dbReference type="ARBA" id="ARBA00022676"/>
    </source>
</evidence>
<evidence type="ECO:0000256" key="4">
    <source>
        <dbReference type="ARBA" id="ARBA00020030"/>
    </source>
</evidence>